<organism evidence="2 3">
    <name type="scientific">Skeletonema marinoi</name>
    <dbReference type="NCBI Taxonomy" id="267567"/>
    <lineage>
        <taxon>Eukaryota</taxon>
        <taxon>Sar</taxon>
        <taxon>Stramenopiles</taxon>
        <taxon>Ochrophyta</taxon>
        <taxon>Bacillariophyta</taxon>
        <taxon>Coscinodiscophyceae</taxon>
        <taxon>Thalassiosirophycidae</taxon>
        <taxon>Thalassiosirales</taxon>
        <taxon>Skeletonemataceae</taxon>
        <taxon>Skeletonema</taxon>
        <taxon>Skeletonema marinoi-dohrnii complex</taxon>
    </lineage>
</organism>
<comment type="caution">
    <text evidence="2">The sequence shown here is derived from an EMBL/GenBank/DDBJ whole genome shotgun (WGS) entry which is preliminary data.</text>
</comment>
<dbReference type="AlphaFoldDB" id="A0AAD9DF96"/>
<keyword evidence="3" id="KW-1185">Reference proteome</keyword>
<protein>
    <submittedName>
        <fullName evidence="2">Uncharacterized protein</fullName>
    </submittedName>
</protein>
<dbReference type="EMBL" id="JATAAI010000008">
    <property type="protein sequence ID" value="KAK1743640.1"/>
    <property type="molecule type" value="Genomic_DNA"/>
</dbReference>
<feature type="compositionally biased region" description="Basic and acidic residues" evidence="1">
    <location>
        <begin position="7"/>
        <end position="17"/>
    </location>
</feature>
<name>A0AAD9DF96_9STRA</name>
<accession>A0AAD9DF96</accession>
<feature type="region of interest" description="Disordered" evidence="1">
    <location>
        <begin position="1"/>
        <end position="28"/>
    </location>
</feature>
<evidence type="ECO:0000313" key="3">
    <source>
        <dbReference type="Proteomes" id="UP001224775"/>
    </source>
</evidence>
<sequence length="151" mass="17510">MAQYHTVADDGGTHNDDYENDDEDDDDVAIKPYRNRSLSWTKNYRALNPYEKARARVISFGHRSKSDWDDAVSSGQLGQYVQAIRMKCTRLSGYDDTKNLASMLGLKSLDEYFIFVKSNNKRAEGLRIPVRPDKYYKDEWIDEDTFFGRSS</sequence>
<feature type="compositionally biased region" description="Acidic residues" evidence="1">
    <location>
        <begin position="18"/>
        <end position="27"/>
    </location>
</feature>
<proteinExistence type="predicted"/>
<evidence type="ECO:0000256" key="1">
    <source>
        <dbReference type="SAM" id="MobiDB-lite"/>
    </source>
</evidence>
<reference evidence="2" key="1">
    <citation type="submission" date="2023-06" db="EMBL/GenBank/DDBJ databases">
        <title>Survivors Of The Sea: Transcriptome response of Skeletonema marinoi to long-term dormancy.</title>
        <authorList>
            <person name="Pinder M.I.M."/>
            <person name="Kourtchenko O."/>
            <person name="Robertson E.K."/>
            <person name="Larsson T."/>
            <person name="Maumus F."/>
            <person name="Osuna-Cruz C.M."/>
            <person name="Vancaester E."/>
            <person name="Stenow R."/>
            <person name="Vandepoele K."/>
            <person name="Ploug H."/>
            <person name="Bruchert V."/>
            <person name="Godhe A."/>
            <person name="Topel M."/>
        </authorList>
    </citation>
    <scope>NUCLEOTIDE SEQUENCE</scope>
    <source>
        <strain evidence="2">R05AC</strain>
    </source>
</reference>
<gene>
    <name evidence="2" type="ORF">QTG54_005237</name>
</gene>
<dbReference type="Proteomes" id="UP001224775">
    <property type="component" value="Unassembled WGS sequence"/>
</dbReference>
<evidence type="ECO:0000313" key="2">
    <source>
        <dbReference type="EMBL" id="KAK1743640.1"/>
    </source>
</evidence>